<dbReference type="GO" id="GO:0034399">
    <property type="term" value="C:nuclear periphery"/>
    <property type="evidence" value="ECO:0007669"/>
    <property type="project" value="TreeGrafter"/>
</dbReference>
<gene>
    <name evidence="7" type="ORF">B0T14DRAFT_436546</name>
</gene>
<dbReference type="AlphaFoldDB" id="A0AA40BUP2"/>
<evidence type="ECO:0000256" key="1">
    <source>
        <dbReference type="ARBA" id="ARBA00004604"/>
    </source>
</evidence>
<feature type="compositionally biased region" description="Acidic residues" evidence="6">
    <location>
        <begin position="42"/>
        <end position="53"/>
    </location>
</feature>
<evidence type="ECO:0000256" key="3">
    <source>
        <dbReference type="ARBA" id="ARBA00022517"/>
    </source>
</evidence>
<keyword evidence="8" id="KW-1185">Reference proteome</keyword>
<sequence length="411" mass="45118">MAKKTAPSAGARIASKEKKATVKKSPKTQKPVELAAEKLFEETEDEWEDESDEEATKLKSKKVKAKKAKKVAVGLAEDDESSDESEGGHGFDLDLARLDESDSDSEMEDAEDKEESESEEDEEEEEIDIDDLSIGNSSDEEEIAATTRVRETINNKDALLAALKRIQLDTSSSVPFAYHQSVISATPTADAITSIDDDLARELAFMNQSLEAARRARTLLRKEGVPFTRPTDYFAETVRSDETMDKVKAKLIEEASAKKASAEARKQRDLKKFGKQVQVAKQQERAKQKRETLDKINELKKKRKEGASSALGATEADDIFDVAVENELKSGNSKKRSFSAGEHAPNAKRQKKDSKYGFGGKKKHLKSNDANSSADIGGFSAKRMKTGGGAGPKKAFKAPRLGKARRKAGKK</sequence>
<dbReference type="GO" id="GO:0005730">
    <property type="term" value="C:nucleolus"/>
    <property type="evidence" value="ECO:0007669"/>
    <property type="project" value="UniProtKB-SubCell"/>
</dbReference>
<dbReference type="GO" id="GO:0030687">
    <property type="term" value="C:preribosome, large subunit precursor"/>
    <property type="evidence" value="ECO:0007669"/>
    <property type="project" value="TreeGrafter"/>
</dbReference>
<evidence type="ECO:0000256" key="5">
    <source>
        <dbReference type="ARBA" id="ARBA00023242"/>
    </source>
</evidence>
<dbReference type="Pfam" id="PF05890">
    <property type="entry name" value="Ebp2"/>
    <property type="match status" value="1"/>
</dbReference>
<organism evidence="7 8">
    <name type="scientific">Immersiella caudata</name>
    <dbReference type="NCBI Taxonomy" id="314043"/>
    <lineage>
        <taxon>Eukaryota</taxon>
        <taxon>Fungi</taxon>
        <taxon>Dikarya</taxon>
        <taxon>Ascomycota</taxon>
        <taxon>Pezizomycotina</taxon>
        <taxon>Sordariomycetes</taxon>
        <taxon>Sordariomycetidae</taxon>
        <taxon>Sordariales</taxon>
        <taxon>Lasiosphaeriaceae</taxon>
        <taxon>Immersiella</taxon>
    </lineage>
</organism>
<evidence type="ECO:0000313" key="7">
    <source>
        <dbReference type="EMBL" id="KAK0614302.1"/>
    </source>
</evidence>
<dbReference type="GO" id="GO:0006364">
    <property type="term" value="P:rRNA processing"/>
    <property type="evidence" value="ECO:0007669"/>
    <property type="project" value="TreeGrafter"/>
</dbReference>
<name>A0AA40BUP2_9PEZI</name>
<feature type="compositionally biased region" description="Basic residues" evidence="6">
    <location>
        <begin position="394"/>
        <end position="411"/>
    </location>
</feature>
<evidence type="ECO:0000313" key="8">
    <source>
        <dbReference type="Proteomes" id="UP001175000"/>
    </source>
</evidence>
<keyword evidence="5" id="KW-0539">Nucleus</keyword>
<dbReference type="PANTHER" id="PTHR13028">
    <property type="entry name" value="RRNA PROCESSING PROTEIN EBNA1-BINDING PROTEIN-RELATED"/>
    <property type="match status" value="1"/>
</dbReference>
<feature type="region of interest" description="Disordered" evidence="6">
    <location>
        <begin position="262"/>
        <end position="293"/>
    </location>
</feature>
<dbReference type="Proteomes" id="UP001175000">
    <property type="component" value="Unassembled WGS sequence"/>
</dbReference>
<feature type="compositionally biased region" description="Acidic residues" evidence="6">
    <location>
        <begin position="101"/>
        <end position="131"/>
    </location>
</feature>
<feature type="region of interest" description="Disordered" evidence="6">
    <location>
        <begin position="330"/>
        <end position="411"/>
    </location>
</feature>
<feature type="region of interest" description="Disordered" evidence="6">
    <location>
        <begin position="1"/>
        <end position="144"/>
    </location>
</feature>
<reference evidence="7" key="1">
    <citation type="submission" date="2023-06" db="EMBL/GenBank/DDBJ databases">
        <title>Genome-scale phylogeny and comparative genomics of the fungal order Sordariales.</title>
        <authorList>
            <consortium name="Lawrence Berkeley National Laboratory"/>
            <person name="Hensen N."/>
            <person name="Bonometti L."/>
            <person name="Westerberg I."/>
            <person name="Brannstrom I.O."/>
            <person name="Guillou S."/>
            <person name="Cros-Aarteil S."/>
            <person name="Calhoun S."/>
            <person name="Haridas S."/>
            <person name="Kuo A."/>
            <person name="Mondo S."/>
            <person name="Pangilinan J."/>
            <person name="Riley R."/>
            <person name="Labutti K."/>
            <person name="Andreopoulos B."/>
            <person name="Lipzen A."/>
            <person name="Chen C."/>
            <person name="Yanf M."/>
            <person name="Daum C."/>
            <person name="Ng V."/>
            <person name="Clum A."/>
            <person name="Steindorff A."/>
            <person name="Ohm R."/>
            <person name="Martin F."/>
            <person name="Silar P."/>
            <person name="Natvig D."/>
            <person name="Lalanne C."/>
            <person name="Gautier V."/>
            <person name="Ament-Velasquez S.L."/>
            <person name="Kruys A."/>
            <person name="Hutchinson M.I."/>
            <person name="Powell A.J."/>
            <person name="Barry K."/>
            <person name="Miller A.N."/>
            <person name="Grigoriev I.V."/>
            <person name="Debuchy R."/>
            <person name="Gladieux P."/>
            <person name="Thoren M.H."/>
            <person name="Johannesson H."/>
        </authorList>
    </citation>
    <scope>NUCLEOTIDE SEQUENCE</scope>
    <source>
        <strain evidence="7">CBS 606.72</strain>
    </source>
</reference>
<evidence type="ECO:0000256" key="4">
    <source>
        <dbReference type="ARBA" id="ARBA00023054"/>
    </source>
</evidence>
<feature type="compositionally biased region" description="Basic residues" evidence="6">
    <location>
        <begin position="58"/>
        <end position="70"/>
    </location>
</feature>
<evidence type="ECO:0000256" key="6">
    <source>
        <dbReference type="SAM" id="MobiDB-lite"/>
    </source>
</evidence>
<feature type="compositionally biased region" description="Basic and acidic residues" evidence="6">
    <location>
        <begin position="86"/>
        <end position="100"/>
    </location>
</feature>
<protein>
    <submittedName>
        <fullName evidence="7">Eukaryotic rRNA processing protein EBP2-domain-containing protein</fullName>
    </submittedName>
</protein>
<comment type="similarity">
    <text evidence="2">Belongs to the EBP2 family.</text>
</comment>
<keyword evidence="3" id="KW-0690">Ribosome biogenesis</keyword>
<feature type="compositionally biased region" description="Basic and acidic residues" evidence="6">
    <location>
        <begin position="282"/>
        <end position="293"/>
    </location>
</feature>
<comment type="caution">
    <text evidence="7">The sequence shown here is derived from an EMBL/GenBank/DDBJ whole genome shotgun (WGS) entry which is preliminary data.</text>
</comment>
<keyword evidence="4" id="KW-0175">Coiled coil</keyword>
<dbReference type="InterPro" id="IPR008610">
    <property type="entry name" value="Ebp2"/>
</dbReference>
<feature type="compositionally biased region" description="Acidic residues" evidence="6">
    <location>
        <begin position="76"/>
        <end position="85"/>
    </location>
</feature>
<feature type="compositionally biased region" description="Basic and acidic residues" evidence="6">
    <location>
        <begin position="262"/>
        <end position="272"/>
    </location>
</feature>
<dbReference type="EMBL" id="JAULSU010000006">
    <property type="protein sequence ID" value="KAK0614302.1"/>
    <property type="molecule type" value="Genomic_DNA"/>
</dbReference>
<dbReference type="GO" id="GO:0042273">
    <property type="term" value="P:ribosomal large subunit biogenesis"/>
    <property type="evidence" value="ECO:0007669"/>
    <property type="project" value="TreeGrafter"/>
</dbReference>
<accession>A0AA40BUP2</accession>
<comment type="subcellular location">
    <subcellularLocation>
        <location evidence="1">Nucleus</location>
        <location evidence="1">Nucleolus</location>
    </subcellularLocation>
</comment>
<dbReference type="PANTHER" id="PTHR13028:SF0">
    <property type="entry name" value="RRNA-PROCESSING PROTEIN EBP2-RELATED"/>
    <property type="match status" value="1"/>
</dbReference>
<evidence type="ECO:0000256" key="2">
    <source>
        <dbReference type="ARBA" id="ARBA00007336"/>
    </source>
</evidence>
<proteinExistence type="inferred from homology"/>